<dbReference type="PANTHER" id="PTHR47691">
    <property type="entry name" value="REGULATOR-RELATED"/>
    <property type="match status" value="1"/>
</dbReference>
<dbReference type="Proteomes" id="UP000825699">
    <property type="component" value="Unassembled WGS sequence"/>
</dbReference>
<dbReference type="InterPro" id="IPR016032">
    <property type="entry name" value="Sig_transdc_resp-reg_C-effctor"/>
</dbReference>
<dbReference type="SMART" id="SM00862">
    <property type="entry name" value="Trans_reg_C"/>
    <property type="match status" value="1"/>
</dbReference>
<feature type="domain" description="OmpR/PhoB-type" evidence="3">
    <location>
        <begin position="3"/>
        <end position="98"/>
    </location>
</feature>
<dbReference type="SUPFAM" id="SSF52540">
    <property type="entry name" value="P-loop containing nucleoside triphosphate hydrolases"/>
    <property type="match status" value="1"/>
</dbReference>
<dbReference type="EMBL" id="JAAXEP010000012">
    <property type="protein sequence ID" value="MBY5630899.1"/>
    <property type="molecule type" value="Genomic_DNA"/>
</dbReference>
<dbReference type="PRINTS" id="PR00364">
    <property type="entry name" value="DISEASERSIST"/>
</dbReference>
<dbReference type="PROSITE" id="PS51755">
    <property type="entry name" value="OMPR_PHOB"/>
    <property type="match status" value="1"/>
</dbReference>
<evidence type="ECO:0000313" key="4">
    <source>
        <dbReference type="EMBL" id="MBY5630899.1"/>
    </source>
</evidence>
<dbReference type="CDD" id="cd00383">
    <property type="entry name" value="trans_reg_C"/>
    <property type="match status" value="1"/>
</dbReference>
<name>A0AAJ1ABR4_RHILE</name>
<dbReference type="InterPro" id="IPR002182">
    <property type="entry name" value="NB-ARC"/>
</dbReference>
<dbReference type="Pfam" id="PF25872">
    <property type="entry name" value="HTH_77"/>
    <property type="match status" value="1"/>
</dbReference>
<dbReference type="InterPro" id="IPR058852">
    <property type="entry name" value="HTH_77"/>
</dbReference>
<dbReference type="Gene3D" id="3.40.50.300">
    <property type="entry name" value="P-loop containing nucleotide triphosphate hydrolases"/>
    <property type="match status" value="1"/>
</dbReference>
<dbReference type="Pfam" id="PF00931">
    <property type="entry name" value="NB-ARC"/>
    <property type="match status" value="1"/>
</dbReference>
<dbReference type="Pfam" id="PF00486">
    <property type="entry name" value="Trans_reg_C"/>
    <property type="match status" value="1"/>
</dbReference>
<protein>
    <recommendedName>
        <fullName evidence="3">OmpR/PhoB-type domain-containing protein</fullName>
    </recommendedName>
</protein>
<evidence type="ECO:0000256" key="2">
    <source>
        <dbReference type="PROSITE-ProRule" id="PRU01091"/>
    </source>
</evidence>
<accession>A0AAJ1ABR4</accession>
<feature type="DNA-binding region" description="OmpR/PhoB-type" evidence="2">
    <location>
        <begin position="3"/>
        <end position="98"/>
    </location>
</feature>
<evidence type="ECO:0000256" key="1">
    <source>
        <dbReference type="ARBA" id="ARBA00023125"/>
    </source>
</evidence>
<dbReference type="AlphaFoldDB" id="A0AAJ1ABR4"/>
<reference evidence="4" key="1">
    <citation type="submission" date="2020-04" db="EMBL/GenBank/DDBJ databases">
        <title>Global-level population genomics supports evidence of horizontal gene transfer on evolution of Rhizobia in Lentils.</title>
        <authorList>
            <person name="Gai Y."/>
            <person name="Cook D."/>
            <person name="Riely B."/>
        </authorList>
    </citation>
    <scope>NUCLEOTIDE SEQUENCE</scope>
    <source>
        <strain evidence="4">Derici101B</strain>
    </source>
</reference>
<keyword evidence="1 2" id="KW-0238">DNA-binding</keyword>
<dbReference type="RefSeq" id="WP_222260433.1">
    <property type="nucleotide sequence ID" value="NZ_JAAXEB010000005.1"/>
</dbReference>
<dbReference type="GO" id="GO:0003677">
    <property type="term" value="F:DNA binding"/>
    <property type="evidence" value="ECO:0007669"/>
    <property type="project" value="UniProtKB-UniRule"/>
</dbReference>
<organism evidence="4 5">
    <name type="scientific">Rhizobium leguminosarum</name>
    <dbReference type="NCBI Taxonomy" id="384"/>
    <lineage>
        <taxon>Bacteria</taxon>
        <taxon>Pseudomonadati</taxon>
        <taxon>Pseudomonadota</taxon>
        <taxon>Alphaproteobacteria</taxon>
        <taxon>Hyphomicrobiales</taxon>
        <taxon>Rhizobiaceae</taxon>
        <taxon>Rhizobium/Agrobacterium group</taxon>
        <taxon>Rhizobium</taxon>
    </lineage>
</organism>
<gene>
    <name evidence="4" type="ORF">HFO42_22760</name>
</gene>
<dbReference type="GO" id="GO:0006355">
    <property type="term" value="P:regulation of DNA-templated transcription"/>
    <property type="evidence" value="ECO:0007669"/>
    <property type="project" value="InterPro"/>
</dbReference>
<dbReference type="InterPro" id="IPR001867">
    <property type="entry name" value="OmpR/PhoB-type_DNA-bd"/>
</dbReference>
<sequence length="958" mass="106457">MSTPDAVFGPFRFNRVRRVLIKGEVPVQLGARALAILSALIETPGQLVTKRELFEKAWPGLTVDEANLKVQISGLRKALGDEGNFIRAEASLGYRFIGDIAFGHRSNEASERRRFRAPQNLTTPIGRDEVTSNICDLLNKNRLVTILGTGGIGKTTVALAVARKLAESYADGICFVDLGRIVHQDQVIAAIKGALDLHDGEEASIEQILLGIHRRQLLLILDCCEHVIENVAQLAERVLAETTNIQILVTSRESLRVAGEVVWRLEPLEIPPLSLQGAASDIDGYSSVQLFMRTVRQTIGDFLITDESAISVAEICRRLDGIPLALELAASVVNILGIAEIRRGLDQRFALLDLDRRAVIPRHRSMGATIDWSYNQLSPRLQAVIRRLACFAGPFTLDAASSVAPGEGMNAQSVPNAIVELVNKSLLSLNHQADPHEYRLLETTKAYASQAQGPFGEGQLARENHARYFLSLLEQQNWDDYEPVLGRAKMQGCLEEIRAALDWAFEFNGALAVRLTLAAERLWLELTSLSQSIHYLGLAMREVNADPDADAALRARVLVSYVSSQSHILISGVDEGSLVEQAWRAAQAAQDEFLQLRALYAFIDYLNFARRPLQYELDEFSVLAAKSDDPAIQQLPLLISGYYDVEHSDIVSSVNKLETFVANCVYFPRKYYLYFGNSLTLYSEVTVSLMRYWLGYCEQARTALAVLVESAEYRANSSTLCFVLAHGALLCELRSGDVDIASDYLQKLEQIAAFYKPWNVLVVCYRAILTKEEYKKQIVSVSDLRAAEQSLGKELKTEPFLKKQGGLFPILLFELAETRLILRDFEGVLETLQEAMTYCTNDQDARIIGEHERILAQTLVARNEPGDLEAAGVHFRRSIEVARFRSLYLYEFEATLGLAELELATGRPIVAGELVTQLLDRLEDRDQLPGMARAQDILHHASLAGTRELRDTPGQAGA</sequence>
<dbReference type="GO" id="GO:0000160">
    <property type="term" value="P:phosphorelay signal transduction system"/>
    <property type="evidence" value="ECO:0007669"/>
    <property type="project" value="InterPro"/>
</dbReference>
<comment type="caution">
    <text evidence="4">The sequence shown here is derived from an EMBL/GenBank/DDBJ whole genome shotgun (WGS) entry which is preliminary data.</text>
</comment>
<dbReference type="InterPro" id="IPR027417">
    <property type="entry name" value="P-loop_NTPase"/>
</dbReference>
<dbReference type="InterPro" id="IPR036388">
    <property type="entry name" value="WH-like_DNA-bd_sf"/>
</dbReference>
<dbReference type="Gene3D" id="1.10.10.10">
    <property type="entry name" value="Winged helix-like DNA-binding domain superfamily/Winged helix DNA-binding domain"/>
    <property type="match status" value="1"/>
</dbReference>
<evidence type="ECO:0000259" key="3">
    <source>
        <dbReference type="PROSITE" id="PS51755"/>
    </source>
</evidence>
<evidence type="ECO:0000313" key="5">
    <source>
        <dbReference type="Proteomes" id="UP000825699"/>
    </source>
</evidence>
<dbReference type="GO" id="GO:0043531">
    <property type="term" value="F:ADP binding"/>
    <property type="evidence" value="ECO:0007669"/>
    <property type="project" value="InterPro"/>
</dbReference>
<dbReference type="SUPFAM" id="SSF46894">
    <property type="entry name" value="C-terminal effector domain of the bipartite response regulators"/>
    <property type="match status" value="1"/>
</dbReference>
<dbReference type="PANTHER" id="PTHR47691:SF3">
    <property type="entry name" value="HTH-TYPE TRANSCRIPTIONAL REGULATOR RV0890C-RELATED"/>
    <property type="match status" value="1"/>
</dbReference>
<proteinExistence type="predicted"/>